<evidence type="ECO:0000313" key="1">
    <source>
        <dbReference type="EMBL" id="CAD2217764.1"/>
    </source>
</evidence>
<dbReference type="Proteomes" id="UP000515908">
    <property type="component" value="Chromosome 09"/>
</dbReference>
<dbReference type="AlphaFoldDB" id="A0A7G2CFW6"/>
<sequence>MWFAPWGESVFAHNRDSISGGGGPTPLVSVAVTEEPPLLVAGMLVDPVTDRFLFQGAAFREEARVLAASVPRDTFETDLDKLNPQKRAVLRGLASRNRVMKLLVREYISLSEIHVNNLGGRFMVQTISLLSPQADAEADRKTLLSPQKVRELLPFVQSGCVSRVFSVPASGMTGGKREEEALDGGEAAEVPEEETAALPPFVGHRESTVYRDPMEEELALRQSNPRLLDNLLRRDPSNFVESGDKIRAACIFYSRNVLLKRAFRQLIEAATRIQEFLRACIAKKRRACERMLRAWRLLELESKFKLMHYKPPPSSVERIDMIANNVLQQHMTTTKEDKMRIIEDLWEERRKQYRAHMHKKRYNEWVGRKVNFSDPSLAVKDIIDRAQSLGGVDERELYDSGPTSRFRGNEGTFDEWNKRRSTAAPAKLTSTKATEKREMDYIHTHFGWYIPPELLLYESHRRLLKALKNSVLTTEHVQYEVERNRLKDPAAEINNASTSLPPVDQKAPPGKFSLAFLKHTDL</sequence>
<dbReference type="VEuPathDB" id="TriTrypDB:ADEAN_000524400"/>
<keyword evidence="2" id="KW-1185">Reference proteome</keyword>
<dbReference type="OrthoDB" id="264750at2759"/>
<organism evidence="1 2">
    <name type="scientific">Angomonas deanei</name>
    <dbReference type="NCBI Taxonomy" id="59799"/>
    <lineage>
        <taxon>Eukaryota</taxon>
        <taxon>Discoba</taxon>
        <taxon>Euglenozoa</taxon>
        <taxon>Kinetoplastea</taxon>
        <taxon>Metakinetoplastina</taxon>
        <taxon>Trypanosomatida</taxon>
        <taxon>Trypanosomatidae</taxon>
        <taxon>Strigomonadinae</taxon>
        <taxon>Angomonas</taxon>
    </lineage>
</organism>
<proteinExistence type="predicted"/>
<accession>A0A7G2CFW6</accession>
<evidence type="ECO:0000313" key="2">
    <source>
        <dbReference type="Proteomes" id="UP000515908"/>
    </source>
</evidence>
<dbReference type="EMBL" id="LR877153">
    <property type="protein sequence ID" value="CAD2217764.1"/>
    <property type="molecule type" value="Genomic_DNA"/>
</dbReference>
<protein>
    <submittedName>
        <fullName evidence="1">Uncharacterized protein</fullName>
    </submittedName>
</protein>
<name>A0A7G2CFW6_9TRYP</name>
<gene>
    <name evidence="1" type="ORF">ADEAN_000524400</name>
</gene>
<reference evidence="1 2" key="1">
    <citation type="submission" date="2020-08" db="EMBL/GenBank/DDBJ databases">
        <authorList>
            <person name="Newling K."/>
            <person name="Davey J."/>
            <person name="Forrester S."/>
        </authorList>
    </citation>
    <scope>NUCLEOTIDE SEQUENCE [LARGE SCALE GENOMIC DNA]</scope>
    <source>
        <strain evidence="2">Crithidia deanei Carvalho (ATCC PRA-265)</strain>
    </source>
</reference>